<name>A0AAN2PK03_9BACI</name>
<proteinExistence type="predicted"/>
<dbReference type="Proteomes" id="UP000182110">
    <property type="component" value="Unassembled WGS sequence"/>
</dbReference>
<evidence type="ECO:0000313" key="2">
    <source>
        <dbReference type="Proteomes" id="UP000182110"/>
    </source>
</evidence>
<dbReference type="EMBL" id="CCXW01000001">
    <property type="protein sequence ID" value="CEG33646.1"/>
    <property type="molecule type" value="Genomic_DNA"/>
</dbReference>
<comment type="caution">
    <text evidence="1">The sequence shown here is derived from an EMBL/GenBank/DDBJ whole genome shotgun (WGS) entry which is preliminary data.</text>
</comment>
<keyword evidence="2" id="KW-1185">Reference proteome</keyword>
<evidence type="ECO:0000313" key="1">
    <source>
        <dbReference type="EMBL" id="CEG33646.1"/>
    </source>
</evidence>
<reference evidence="1 2" key="1">
    <citation type="journal article" date="2014" name="Genome Announc.">
        <title>Genome Sequence of Bacillus simplex Strain P558, Isolated from a Human Fecal Sample.</title>
        <authorList>
            <person name="Croce O."/>
            <person name="Hugon P."/>
            <person name="Lagier J.C."/>
            <person name="Bibi F."/>
            <person name="Robert C."/>
            <person name="Azhar E.I."/>
            <person name="Raoult D."/>
            <person name="Fournier P.E."/>
        </authorList>
    </citation>
    <scope>NUCLEOTIDE SEQUENCE [LARGE SCALE GENOMIC DNA]</scope>
    <source>
        <strain evidence="1 2">P558</strain>
    </source>
</reference>
<gene>
    <name evidence="1" type="ORF">BN1180_03824</name>
</gene>
<organism evidence="1 2">
    <name type="scientific">Peribacillus simplex</name>
    <dbReference type="NCBI Taxonomy" id="1478"/>
    <lineage>
        <taxon>Bacteria</taxon>
        <taxon>Bacillati</taxon>
        <taxon>Bacillota</taxon>
        <taxon>Bacilli</taxon>
        <taxon>Bacillales</taxon>
        <taxon>Bacillaceae</taxon>
        <taxon>Peribacillus</taxon>
    </lineage>
</organism>
<sequence>MHSIYVQRFYRCWGLIRFLSMVDHLYAGEDKGRDYGCSAEGANLAVNLSGKRTLIGRNSGERRPLWDAATKGENLLHR</sequence>
<dbReference type="AlphaFoldDB" id="A0AAN2PK03"/>
<protein>
    <submittedName>
        <fullName evidence="1">Uncharacterized protein</fullName>
    </submittedName>
</protein>
<accession>A0AAN2PK03</accession>